<organism evidence="1 2">
    <name type="scientific">Thraustotheca clavata</name>
    <dbReference type="NCBI Taxonomy" id="74557"/>
    <lineage>
        <taxon>Eukaryota</taxon>
        <taxon>Sar</taxon>
        <taxon>Stramenopiles</taxon>
        <taxon>Oomycota</taxon>
        <taxon>Saprolegniomycetes</taxon>
        <taxon>Saprolegniales</taxon>
        <taxon>Achlyaceae</taxon>
        <taxon>Thraustotheca</taxon>
    </lineage>
</organism>
<dbReference type="EMBL" id="JNBS01002153">
    <property type="protein sequence ID" value="OQR94984.1"/>
    <property type="molecule type" value="Genomic_DNA"/>
</dbReference>
<protein>
    <submittedName>
        <fullName evidence="1">Uncharacterized protein</fullName>
    </submittedName>
</protein>
<gene>
    <name evidence="1" type="ORF">THRCLA_22193</name>
</gene>
<comment type="caution">
    <text evidence="1">The sequence shown here is derived from an EMBL/GenBank/DDBJ whole genome shotgun (WGS) entry which is preliminary data.</text>
</comment>
<evidence type="ECO:0000313" key="2">
    <source>
        <dbReference type="Proteomes" id="UP000243217"/>
    </source>
</evidence>
<dbReference type="Gene3D" id="1.10.510.10">
    <property type="entry name" value="Transferase(Phosphotransferase) domain 1"/>
    <property type="match status" value="1"/>
</dbReference>
<keyword evidence="2" id="KW-1185">Reference proteome</keyword>
<accession>A0A1V9ZAG1</accession>
<evidence type="ECO:0000313" key="1">
    <source>
        <dbReference type="EMBL" id="OQR94984.1"/>
    </source>
</evidence>
<sequence length="76" mass="8747">MTDRRWNLHSGNLYTDTSIMAKVTQGSLRPTFSSATSKWFIDFGNRCLSYKPEDCPTSMQASYFIKKQLREMSKVG</sequence>
<dbReference type="AlphaFoldDB" id="A0A1V9ZAG1"/>
<reference evidence="1 2" key="1">
    <citation type="journal article" date="2014" name="Genome Biol. Evol.">
        <title>The secreted proteins of Achlya hypogyna and Thraustotheca clavata identify the ancestral oomycete secretome and reveal gene acquisitions by horizontal gene transfer.</title>
        <authorList>
            <person name="Misner I."/>
            <person name="Blouin N."/>
            <person name="Leonard G."/>
            <person name="Richards T.A."/>
            <person name="Lane C.E."/>
        </authorList>
    </citation>
    <scope>NUCLEOTIDE SEQUENCE [LARGE SCALE GENOMIC DNA]</scope>
    <source>
        <strain evidence="1 2">ATCC 34112</strain>
    </source>
</reference>
<proteinExistence type="predicted"/>
<dbReference type="Proteomes" id="UP000243217">
    <property type="component" value="Unassembled WGS sequence"/>
</dbReference>
<name>A0A1V9ZAG1_9STRA</name>